<keyword evidence="2" id="KW-0863">Zinc-finger</keyword>
<feature type="zinc finger region" description="dksA C4-type" evidence="4">
    <location>
        <begin position="58"/>
        <end position="82"/>
    </location>
</feature>
<dbReference type="GO" id="GO:0008270">
    <property type="term" value="F:zinc ion binding"/>
    <property type="evidence" value="ECO:0007669"/>
    <property type="project" value="UniProtKB-KW"/>
</dbReference>
<organism evidence="7 8">
    <name type="scientific">Candidatus Shapirobacteria bacterium CG09_land_8_20_14_0_10_38_17</name>
    <dbReference type="NCBI Taxonomy" id="1974884"/>
    <lineage>
        <taxon>Bacteria</taxon>
        <taxon>Candidatus Shapironibacteriota</taxon>
    </lineage>
</organism>
<evidence type="ECO:0000256" key="5">
    <source>
        <dbReference type="SAM" id="MobiDB-lite"/>
    </source>
</evidence>
<dbReference type="InterPro" id="IPR000962">
    <property type="entry name" value="Znf_DskA_TraR"/>
</dbReference>
<dbReference type="Gene3D" id="1.20.120.910">
    <property type="entry name" value="DksA, coiled-coil domain"/>
    <property type="match status" value="1"/>
</dbReference>
<feature type="region of interest" description="Disordered" evidence="5">
    <location>
        <begin position="1"/>
        <end position="22"/>
    </location>
</feature>
<evidence type="ECO:0000259" key="6">
    <source>
        <dbReference type="Pfam" id="PF01258"/>
    </source>
</evidence>
<dbReference type="PROSITE" id="PS01102">
    <property type="entry name" value="ZF_DKSA_1"/>
    <property type="match status" value="1"/>
</dbReference>
<name>A0A2H0WR78_9BACT</name>
<evidence type="ECO:0000256" key="1">
    <source>
        <dbReference type="ARBA" id="ARBA00022723"/>
    </source>
</evidence>
<reference evidence="8" key="1">
    <citation type="submission" date="2017-09" db="EMBL/GenBank/DDBJ databases">
        <title>Depth-based differentiation of microbial function through sediment-hosted aquifers and enrichment of novel symbionts in the deep terrestrial subsurface.</title>
        <authorList>
            <person name="Probst A.J."/>
            <person name="Ladd B."/>
            <person name="Jarett J.K."/>
            <person name="Geller-Mcgrath D.E."/>
            <person name="Sieber C.M.K."/>
            <person name="Emerson J.B."/>
            <person name="Anantharaman K."/>
            <person name="Thomas B.C."/>
            <person name="Malmstrom R."/>
            <person name="Stieglmeier M."/>
            <person name="Klingl A."/>
            <person name="Woyke T."/>
            <person name="Ryan C.M."/>
            <person name="Banfield J.F."/>
        </authorList>
    </citation>
    <scope>NUCLEOTIDE SEQUENCE [LARGE SCALE GENOMIC DNA]</scope>
</reference>
<dbReference type="PANTHER" id="PTHR33823:SF2">
    <property type="entry name" value="RNA POLYMERASE-BINDING TRANSCRIPTION FACTOR DKSA"/>
    <property type="match status" value="1"/>
</dbReference>
<evidence type="ECO:0000313" key="7">
    <source>
        <dbReference type="EMBL" id="PIS15153.1"/>
    </source>
</evidence>
<dbReference type="InterPro" id="IPR020458">
    <property type="entry name" value="Znf_DskA_TraR_CS"/>
</dbReference>
<keyword evidence="1" id="KW-0479">Metal-binding</keyword>
<protein>
    <recommendedName>
        <fullName evidence="6">Zinc finger DksA/TraR C4-type domain-containing protein</fullName>
    </recommendedName>
</protein>
<gene>
    <name evidence="7" type="ORF">COT63_01465</name>
</gene>
<dbReference type="EMBL" id="PEZH01000025">
    <property type="protein sequence ID" value="PIS15153.1"/>
    <property type="molecule type" value="Genomic_DNA"/>
</dbReference>
<accession>A0A2H0WR78</accession>
<dbReference type="PANTHER" id="PTHR33823">
    <property type="entry name" value="RNA POLYMERASE-BINDING TRANSCRIPTION FACTOR DKSA-RELATED"/>
    <property type="match status" value="1"/>
</dbReference>
<dbReference type="AlphaFoldDB" id="A0A2H0WR78"/>
<keyword evidence="3" id="KW-0862">Zinc</keyword>
<dbReference type="PROSITE" id="PS51128">
    <property type="entry name" value="ZF_DKSA_2"/>
    <property type="match status" value="1"/>
</dbReference>
<sequence length="88" mass="10159">EDPFVNPARLNDNASPDTDAREQIDHIKTQAIEKVIRRQIIQIRKALTRIKIGKYGLCEKCGEMIDTDRLMVYPEATLCVKCQKKENE</sequence>
<evidence type="ECO:0000256" key="3">
    <source>
        <dbReference type="ARBA" id="ARBA00022833"/>
    </source>
</evidence>
<feature type="non-terminal residue" evidence="7">
    <location>
        <position position="1"/>
    </location>
</feature>
<evidence type="ECO:0000313" key="8">
    <source>
        <dbReference type="Proteomes" id="UP000231282"/>
    </source>
</evidence>
<evidence type="ECO:0000256" key="4">
    <source>
        <dbReference type="PROSITE-ProRule" id="PRU00510"/>
    </source>
</evidence>
<dbReference type="SUPFAM" id="SSF57716">
    <property type="entry name" value="Glucocorticoid receptor-like (DNA-binding domain)"/>
    <property type="match status" value="1"/>
</dbReference>
<evidence type="ECO:0000256" key="2">
    <source>
        <dbReference type="ARBA" id="ARBA00022771"/>
    </source>
</evidence>
<proteinExistence type="predicted"/>
<feature type="domain" description="Zinc finger DksA/TraR C4-type" evidence="6">
    <location>
        <begin position="53"/>
        <end position="86"/>
    </location>
</feature>
<comment type="caution">
    <text evidence="7">The sequence shown here is derived from an EMBL/GenBank/DDBJ whole genome shotgun (WGS) entry which is preliminary data.</text>
</comment>
<dbReference type="Proteomes" id="UP000231282">
    <property type="component" value="Unassembled WGS sequence"/>
</dbReference>
<dbReference type="Pfam" id="PF01258">
    <property type="entry name" value="zf-dskA_traR"/>
    <property type="match status" value="1"/>
</dbReference>